<dbReference type="PANTHER" id="PTHR36925:SF1">
    <property type="entry name" value="COBALT-PRECORRIN-6A REDUCTASE"/>
    <property type="match status" value="1"/>
</dbReference>
<comment type="caution">
    <text evidence="4">The sequence shown here is derived from an EMBL/GenBank/DDBJ whole genome shotgun (WGS) entry which is preliminary data.</text>
</comment>
<protein>
    <submittedName>
        <fullName evidence="4">Cobalt-precorrin-6A reductase</fullName>
        <ecNumber evidence="4">1.3.1.106</ecNumber>
    </submittedName>
</protein>
<dbReference type="Pfam" id="PF02571">
    <property type="entry name" value="CbiJ"/>
    <property type="match status" value="1"/>
</dbReference>
<keyword evidence="5" id="KW-1185">Reference proteome</keyword>
<keyword evidence="3 4" id="KW-0560">Oxidoreductase</keyword>
<dbReference type="EC" id="1.3.1.106" evidence="4"/>
<evidence type="ECO:0000256" key="2">
    <source>
        <dbReference type="ARBA" id="ARBA00022573"/>
    </source>
</evidence>
<dbReference type="GO" id="GO:0016491">
    <property type="term" value="F:oxidoreductase activity"/>
    <property type="evidence" value="ECO:0007669"/>
    <property type="project" value="UniProtKB-KW"/>
</dbReference>
<sequence length="261" mass="28283">MSSRPEILLLAGTQEARQLAPMLSKQIPHAHVTASFAGVVRDLPDLGVETRVGGFGGAEGLLDYLRQTNTSLVIDATHPYAAQMSWNAAKAVMAAGVALLRLDRPLWQPIQGDNWINAGDLRAANQLLPSGSRAFLSVGRKEVSVFFGRSDLWALARMIEPPPVPLPATWHLELARPGKSAEEEIRLLQRHKITHVVSKNSGGERSHAKIEAARSLGLPVIMVARPRLPEAESAPVVERVLLMAEEILGEGELAKSWISGD</sequence>
<dbReference type="EMBL" id="JACYXJ010000007">
    <property type="protein sequence ID" value="MBD8878413.1"/>
    <property type="molecule type" value="Genomic_DNA"/>
</dbReference>
<dbReference type="Proteomes" id="UP000615687">
    <property type="component" value="Unassembled WGS sequence"/>
</dbReference>
<dbReference type="NCBIfam" id="NF005968">
    <property type="entry name" value="PRK08057.1-2"/>
    <property type="match status" value="1"/>
</dbReference>
<dbReference type="RefSeq" id="WP_192110845.1">
    <property type="nucleotide sequence ID" value="NZ_JACYXJ010000007.1"/>
</dbReference>
<accession>A0ABR9CFK5</accession>
<reference evidence="4 5" key="1">
    <citation type="submission" date="2020-09" db="EMBL/GenBank/DDBJ databases">
        <title>The genome sequence of type strain Labrenzia polysiphoniae KACC 19711.</title>
        <authorList>
            <person name="Liu Y."/>
        </authorList>
    </citation>
    <scope>NUCLEOTIDE SEQUENCE [LARGE SCALE GENOMIC DNA]</scope>
    <source>
        <strain evidence="4 5">KACC 19711</strain>
    </source>
</reference>
<comment type="pathway">
    <text evidence="1">Cofactor biosynthesis; adenosylcobalamin biosynthesis.</text>
</comment>
<dbReference type="PANTHER" id="PTHR36925">
    <property type="entry name" value="COBALT-PRECORRIN-6A REDUCTASE"/>
    <property type="match status" value="1"/>
</dbReference>
<name>A0ABR9CFK5_9HYPH</name>
<dbReference type="InterPro" id="IPR003723">
    <property type="entry name" value="Precorrin-6x_reduct"/>
</dbReference>
<evidence type="ECO:0000313" key="5">
    <source>
        <dbReference type="Proteomes" id="UP000615687"/>
    </source>
</evidence>
<gene>
    <name evidence="4" type="ORF">IG617_19120</name>
</gene>
<evidence type="ECO:0000313" key="4">
    <source>
        <dbReference type="EMBL" id="MBD8878413.1"/>
    </source>
</evidence>
<evidence type="ECO:0000256" key="1">
    <source>
        <dbReference type="ARBA" id="ARBA00004953"/>
    </source>
</evidence>
<evidence type="ECO:0000256" key="3">
    <source>
        <dbReference type="ARBA" id="ARBA00023002"/>
    </source>
</evidence>
<proteinExistence type="predicted"/>
<dbReference type="PROSITE" id="PS51014">
    <property type="entry name" value="COBK_CBIJ"/>
    <property type="match status" value="1"/>
</dbReference>
<keyword evidence="2" id="KW-0169">Cobalamin biosynthesis</keyword>
<organism evidence="4 5">
    <name type="scientific">Roseibium polysiphoniae</name>
    <dbReference type="NCBI Taxonomy" id="2571221"/>
    <lineage>
        <taxon>Bacteria</taxon>
        <taxon>Pseudomonadati</taxon>
        <taxon>Pseudomonadota</taxon>
        <taxon>Alphaproteobacteria</taxon>
        <taxon>Hyphomicrobiales</taxon>
        <taxon>Stappiaceae</taxon>
        <taxon>Roseibium</taxon>
    </lineage>
</organism>